<evidence type="ECO:0000313" key="1">
    <source>
        <dbReference type="EMBL" id="GFY39773.1"/>
    </source>
</evidence>
<protein>
    <submittedName>
        <fullName evidence="1">Uncharacterized protein</fullName>
    </submittedName>
</protein>
<keyword evidence="2" id="KW-1185">Reference proteome</keyword>
<dbReference type="EMBL" id="BMAV01001528">
    <property type="protein sequence ID" value="GFY39773.1"/>
    <property type="molecule type" value="Genomic_DNA"/>
</dbReference>
<reference evidence="1" key="1">
    <citation type="submission" date="2020-08" db="EMBL/GenBank/DDBJ databases">
        <title>Multicomponent nature underlies the extraordinary mechanical properties of spider dragline silk.</title>
        <authorList>
            <person name="Kono N."/>
            <person name="Nakamura H."/>
            <person name="Mori M."/>
            <person name="Yoshida Y."/>
            <person name="Ohtoshi R."/>
            <person name="Malay A.D."/>
            <person name="Moran D.A.P."/>
            <person name="Tomita M."/>
            <person name="Numata K."/>
            <person name="Arakawa K."/>
        </authorList>
    </citation>
    <scope>NUCLEOTIDE SEQUENCE</scope>
</reference>
<gene>
    <name evidence="1" type="ORF">TNIN_329191</name>
</gene>
<dbReference type="Proteomes" id="UP000886998">
    <property type="component" value="Unassembled WGS sequence"/>
</dbReference>
<sequence>MQLKHARGVSVRIISFLLKTHLLGSKSSPVFFLQRNGEMEKPSCDGCPCVKDGQRRKGPQPFFPEPTRLQANLGVMTSGEKATESARGESFIPNEALISGRPFI</sequence>
<comment type="caution">
    <text evidence="1">The sequence shown here is derived from an EMBL/GenBank/DDBJ whole genome shotgun (WGS) entry which is preliminary data.</text>
</comment>
<dbReference type="AlphaFoldDB" id="A0A8X6WR26"/>
<accession>A0A8X6WR26</accession>
<evidence type="ECO:0000313" key="2">
    <source>
        <dbReference type="Proteomes" id="UP000886998"/>
    </source>
</evidence>
<organism evidence="1 2">
    <name type="scientific">Trichonephila inaurata madagascariensis</name>
    <dbReference type="NCBI Taxonomy" id="2747483"/>
    <lineage>
        <taxon>Eukaryota</taxon>
        <taxon>Metazoa</taxon>
        <taxon>Ecdysozoa</taxon>
        <taxon>Arthropoda</taxon>
        <taxon>Chelicerata</taxon>
        <taxon>Arachnida</taxon>
        <taxon>Araneae</taxon>
        <taxon>Araneomorphae</taxon>
        <taxon>Entelegynae</taxon>
        <taxon>Araneoidea</taxon>
        <taxon>Nephilidae</taxon>
        <taxon>Trichonephila</taxon>
        <taxon>Trichonephila inaurata</taxon>
    </lineage>
</organism>
<name>A0A8X6WR26_9ARAC</name>
<proteinExistence type="predicted"/>